<feature type="signal peptide" evidence="2">
    <location>
        <begin position="1"/>
        <end position="26"/>
    </location>
</feature>
<keyword evidence="3" id="KW-0808">Transferase</keyword>
<dbReference type="SUPFAM" id="SSF53335">
    <property type="entry name" value="S-adenosyl-L-methionine-dependent methyltransferases"/>
    <property type="match status" value="1"/>
</dbReference>
<dbReference type="InterPro" id="IPR016980">
    <property type="entry name" value="S-AdoMet-dep_MeTrfase_Alr7345"/>
</dbReference>
<accession>A0ABV6ZXM3</accession>
<dbReference type="Proteomes" id="UP001595379">
    <property type="component" value="Unassembled WGS sequence"/>
</dbReference>
<evidence type="ECO:0000313" key="4">
    <source>
        <dbReference type="Proteomes" id="UP001595379"/>
    </source>
</evidence>
<evidence type="ECO:0000313" key="3">
    <source>
        <dbReference type="EMBL" id="MFC2926175.1"/>
    </source>
</evidence>
<name>A0ABV6ZXM3_9PROT</name>
<feature type="chain" id="PRO_5045769676" evidence="2">
    <location>
        <begin position="27"/>
        <end position="273"/>
    </location>
</feature>
<keyword evidence="3" id="KW-0489">Methyltransferase</keyword>
<organism evidence="3 4">
    <name type="scientific">Hyphobacterium vulgare</name>
    <dbReference type="NCBI Taxonomy" id="1736751"/>
    <lineage>
        <taxon>Bacteria</taxon>
        <taxon>Pseudomonadati</taxon>
        <taxon>Pseudomonadota</taxon>
        <taxon>Alphaproteobacteria</taxon>
        <taxon>Maricaulales</taxon>
        <taxon>Maricaulaceae</taxon>
        <taxon>Hyphobacterium</taxon>
    </lineage>
</organism>
<dbReference type="PIRSF" id="PIRSF031679">
    <property type="entry name" value="Mtase_Alr7345_prd"/>
    <property type="match status" value="1"/>
</dbReference>
<protein>
    <submittedName>
        <fullName evidence="3">Class I SAM-dependent methyltransferase</fullName>
    </submittedName>
</protein>
<keyword evidence="4" id="KW-1185">Reference proteome</keyword>
<dbReference type="GO" id="GO:0008168">
    <property type="term" value="F:methyltransferase activity"/>
    <property type="evidence" value="ECO:0007669"/>
    <property type="project" value="UniProtKB-KW"/>
</dbReference>
<dbReference type="Gene3D" id="3.40.50.150">
    <property type="entry name" value="Vaccinia Virus protein VP39"/>
    <property type="match status" value="1"/>
</dbReference>
<sequence length="273" mass="29273">MKTLFTTISAAAMLAALAACSPAEDAADTAAMPEDAAMTEETAAPEPAPLTLAERLANADRPEGDVELDAMRHPAEILAFAGLEPGWQVADLGAGGGYYSRVLSAAVGAEGHVHSQNYDWIVERYPNVVNAMDALEAGHSNVTTHVTSDTAPLDGMETPLDAVFIVLLYHDVVLEEGEDLAAMNQAIYDGLRPGGVYVIIDHAARDGSGLEDLESLHRIDEAFVRQQVEAAGFELQGEADILANADDDRTLNVFDPAIRRQTDRFVLVYRKPE</sequence>
<proteinExistence type="predicted"/>
<dbReference type="EMBL" id="JBHRSV010000016">
    <property type="protein sequence ID" value="MFC2926175.1"/>
    <property type="molecule type" value="Genomic_DNA"/>
</dbReference>
<dbReference type="GO" id="GO:0032259">
    <property type="term" value="P:methylation"/>
    <property type="evidence" value="ECO:0007669"/>
    <property type="project" value="UniProtKB-KW"/>
</dbReference>
<evidence type="ECO:0000256" key="1">
    <source>
        <dbReference type="SAM" id="MobiDB-lite"/>
    </source>
</evidence>
<dbReference type="CDD" id="cd02440">
    <property type="entry name" value="AdoMet_MTases"/>
    <property type="match status" value="1"/>
</dbReference>
<dbReference type="InterPro" id="IPR029063">
    <property type="entry name" value="SAM-dependent_MTases_sf"/>
</dbReference>
<reference evidence="4" key="1">
    <citation type="journal article" date="2019" name="Int. J. Syst. Evol. Microbiol.">
        <title>The Global Catalogue of Microorganisms (GCM) 10K type strain sequencing project: providing services to taxonomists for standard genome sequencing and annotation.</title>
        <authorList>
            <consortium name="The Broad Institute Genomics Platform"/>
            <consortium name="The Broad Institute Genome Sequencing Center for Infectious Disease"/>
            <person name="Wu L."/>
            <person name="Ma J."/>
        </authorList>
    </citation>
    <scope>NUCLEOTIDE SEQUENCE [LARGE SCALE GENOMIC DNA]</scope>
    <source>
        <strain evidence="4">KCTC 52487</strain>
    </source>
</reference>
<dbReference type="RefSeq" id="WP_343164490.1">
    <property type="nucleotide sequence ID" value="NZ_JBHRSV010000016.1"/>
</dbReference>
<dbReference type="PROSITE" id="PS51257">
    <property type="entry name" value="PROKAR_LIPOPROTEIN"/>
    <property type="match status" value="1"/>
</dbReference>
<keyword evidence="2" id="KW-0732">Signal</keyword>
<gene>
    <name evidence="3" type="ORF">ACFOOR_08655</name>
</gene>
<evidence type="ECO:0000256" key="2">
    <source>
        <dbReference type="SAM" id="SignalP"/>
    </source>
</evidence>
<feature type="region of interest" description="Disordered" evidence="1">
    <location>
        <begin position="28"/>
        <end position="48"/>
    </location>
</feature>
<comment type="caution">
    <text evidence="3">The sequence shown here is derived from an EMBL/GenBank/DDBJ whole genome shotgun (WGS) entry which is preliminary data.</text>
</comment>